<evidence type="ECO:0000256" key="1">
    <source>
        <dbReference type="SAM" id="SignalP"/>
    </source>
</evidence>
<organism evidence="2 3">
    <name type="scientific">Litoribacter ruber</name>
    <dbReference type="NCBI Taxonomy" id="702568"/>
    <lineage>
        <taxon>Bacteria</taxon>
        <taxon>Pseudomonadati</taxon>
        <taxon>Bacteroidota</taxon>
        <taxon>Cytophagia</taxon>
        <taxon>Cytophagales</taxon>
        <taxon>Cyclobacteriaceae</taxon>
        <taxon>Litoribacter</taxon>
    </lineage>
</organism>
<feature type="chain" id="PRO_5043042091" description="TonB C-terminal domain-containing protein" evidence="1">
    <location>
        <begin position="20"/>
        <end position="206"/>
    </location>
</feature>
<protein>
    <recommendedName>
        <fullName evidence="4">TonB C-terminal domain-containing protein</fullName>
    </recommendedName>
</protein>
<evidence type="ECO:0008006" key="4">
    <source>
        <dbReference type="Google" id="ProtNLM"/>
    </source>
</evidence>
<evidence type="ECO:0000313" key="3">
    <source>
        <dbReference type="Proteomes" id="UP001319104"/>
    </source>
</evidence>
<feature type="signal peptide" evidence="1">
    <location>
        <begin position="1"/>
        <end position="19"/>
    </location>
</feature>
<dbReference type="SUPFAM" id="SSF82185">
    <property type="entry name" value="Histone H3 K4-specific methyltransferase SET7/9 N-terminal domain"/>
    <property type="match status" value="1"/>
</dbReference>
<dbReference type="Gene3D" id="3.90.930.1">
    <property type="match status" value="1"/>
</dbReference>
<dbReference type="RefSeq" id="WP_213946032.1">
    <property type="nucleotide sequence ID" value="NZ_JAHCMY010000009.1"/>
</dbReference>
<accession>A0AAP2CJP9</accession>
<sequence>MRTFIFTLLCFSAVSVSFAQGTLFSAYALSADLLIPKTTVNDYEKDDFLSYSYYESGELKAIKPIVDGKFEGELLSFYPDGTLRRREFFENGKSMGGVCFDMDGKILPYEPFMKFAELKGKEDAADFVDGYTSFIFRTKKSALLDEVKVILNINQHGKLVGYKFDGHADKGTQERVDYVLRQMPDWHPAIEEGVYVPMDFELTIRK</sequence>
<proteinExistence type="predicted"/>
<comment type="caution">
    <text evidence="2">The sequence shown here is derived from an EMBL/GenBank/DDBJ whole genome shotgun (WGS) entry which is preliminary data.</text>
</comment>
<reference evidence="2 3" key="1">
    <citation type="submission" date="2021-05" db="EMBL/GenBank/DDBJ databases">
        <authorList>
            <person name="Zhang Z.D."/>
            <person name="Osman G."/>
        </authorList>
    </citation>
    <scope>NUCLEOTIDE SEQUENCE [LARGE SCALE GENOMIC DNA]</scope>
    <source>
        <strain evidence="2 3">KCTC 32217</strain>
    </source>
</reference>
<dbReference type="AlphaFoldDB" id="A0AAP2CJP9"/>
<gene>
    <name evidence="2" type="ORF">KI659_14235</name>
</gene>
<keyword evidence="3" id="KW-1185">Reference proteome</keyword>
<evidence type="ECO:0000313" key="2">
    <source>
        <dbReference type="EMBL" id="MBS9525175.1"/>
    </source>
</evidence>
<name>A0AAP2CJP9_9BACT</name>
<dbReference type="Proteomes" id="UP001319104">
    <property type="component" value="Unassembled WGS sequence"/>
</dbReference>
<keyword evidence="1" id="KW-0732">Signal</keyword>
<dbReference type="EMBL" id="JAHCMY010000009">
    <property type="protein sequence ID" value="MBS9525175.1"/>
    <property type="molecule type" value="Genomic_DNA"/>
</dbReference>